<proteinExistence type="predicted"/>
<evidence type="ECO:0000313" key="1">
    <source>
        <dbReference type="EMBL" id="KKM75265.1"/>
    </source>
</evidence>
<comment type="caution">
    <text evidence="1">The sequence shown here is derived from an EMBL/GenBank/DDBJ whole genome shotgun (WGS) entry which is preliminary data.</text>
</comment>
<dbReference type="EMBL" id="LAZR01009007">
    <property type="protein sequence ID" value="KKM75265.1"/>
    <property type="molecule type" value="Genomic_DNA"/>
</dbReference>
<reference evidence="1" key="1">
    <citation type="journal article" date="2015" name="Nature">
        <title>Complex archaea that bridge the gap between prokaryotes and eukaryotes.</title>
        <authorList>
            <person name="Spang A."/>
            <person name="Saw J.H."/>
            <person name="Jorgensen S.L."/>
            <person name="Zaremba-Niedzwiedzka K."/>
            <person name="Martijn J."/>
            <person name="Lind A.E."/>
            <person name="van Eijk R."/>
            <person name="Schleper C."/>
            <person name="Guy L."/>
            <person name="Ettema T.J."/>
        </authorList>
    </citation>
    <scope>NUCLEOTIDE SEQUENCE</scope>
</reference>
<sequence>MSFSQEMIGKKFRTIEMGDVKFVIFERGKLFYNILCDSIENEMFLGEIISKINDRISNYIDKENFNIEGGIVFDSKLNEVIDNIIDDVLSNEFTLNSEEKIIEYLKEIKQIDEIDGIILLTDKGKVIYSSYSKISLKTFLKEVDFRVKIYNNSILKLFYTFKDRRFIFSEYVPNKCFIILVFNALAKFGIAAHYLNQIVHIVKKLLLI</sequence>
<name>A0A0F9MF97_9ZZZZ</name>
<dbReference type="AlphaFoldDB" id="A0A0F9MF97"/>
<gene>
    <name evidence="1" type="ORF">LCGC14_1391990</name>
</gene>
<protein>
    <submittedName>
        <fullName evidence="1">Uncharacterized protein</fullName>
    </submittedName>
</protein>
<organism evidence="1">
    <name type="scientific">marine sediment metagenome</name>
    <dbReference type="NCBI Taxonomy" id="412755"/>
    <lineage>
        <taxon>unclassified sequences</taxon>
        <taxon>metagenomes</taxon>
        <taxon>ecological metagenomes</taxon>
    </lineage>
</organism>
<accession>A0A0F9MF97</accession>